<organism evidence="2 3">
    <name type="scientific">Stentor coeruleus</name>
    <dbReference type="NCBI Taxonomy" id="5963"/>
    <lineage>
        <taxon>Eukaryota</taxon>
        <taxon>Sar</taxon>
        <taxon>Alveolata</taxon>
        <taxon>Ciliophora</taxon>
        <taxon>Postciliodesmatophora</taxon>
        <taxon>Heterotrichea</taxon>
        <taxon>Heterotrichida</taxon>
        <taxon>Stentoridae</taxon>
        <taxon>Stentor</taxon>
    </lineage>
</organism>
<name>A0A1R2AWK1_9CILI</name>
<dbReference type="Proteomes" id="UP000187209">
    <property type="component" value="Unassembled WGS sequence"/>
</dbReference>
<accession>A0A1R2AWK1</accession>
<dbReference type="EMBL" id="MPUH01001266">
    <property type="protein sequence ID" value="OMJ68896.1"/>
    <property type="molecule type" value="Genomic_DNA"/>
</dbReference>
<dbReference type="AlphaFoldDB" id="A0A1R2AWK1"/>
<gene>
    <name evidence="2" type="ORF">SteCoe_33513</name>
</gene>
<evidence type="ECO:0000313" key="2">
    <source>
        <dbReference type="EMBL" id="OMJ68896.1"/>
    </source>
</evidence>
<protein>
    <submittedName>
        <fullName evidence="2">Uncharacterized protein</fullName>
    </submittedName>
</protein>
<feature type="compositionally biased region" description="Low complexity" evidence="1">
    <location>
        <begin position="1"/>
        <end position="11"/>
    </location>
</feature>
<evidence type="ECO:0000313" key="3">
    <source>
        <dbReference type="Proteomes" id="UP000187209"/>
    </source>
</evidence>
<reference evidence="2 3" key="1">
    <citation type="submission" date="2016-11" db="EMBL/GenBank/DDBJ databases">
        <title>The macronuclear genome of Stentor coeruleus: a giant cell with tiny introns.</title>
        <authorList>
            <person name="Slabodnick M."/>
            <person name="Ruby J.G."/>
            <person name="Reiff S.B."/>
            <person name="Swart E.C."/>
            <person name="Gosai S."/>
            <person name="Prabakaran S."/>
            <person name="Witkowska E."/>
            <person name="Larue G.E."/>
            <person name="Fisher S."/>
            <person name="Freeman R.M."/>
            <person name="Gunawardena J."/>
            <person name="Chu W."/>
            <person name="Stover N.A."/>
            <person name="Gregory B.D."/>
            <person name="Nowacki M."/>
            <person name="Derisi J."/>
            <person name="Roy S.W."/>
            <person name="Marshall W.F."/>
            <person name="Sood P."/>
        </authorList>
    </citation>
    <scope>NUCLEOTIDE SEQUENCE [LARGE SCALE GENOMIC DNA]</scope>
    <source>
        <strain evidence="2">WM001</strain>
    </source>
</reference>
<evidence type="ECO:0000256" key="1">
    <source>
        <dbReference type="SAM" id="MobiDB-lite"/>
    </source>
</evidence>
<keyword evidence="3" id="KW-1185">Reference proteome</keyword>
<feature type="region of interest" description="Disordered" evidence="1">
    <location>
        <begin position="1"/>
        <end position="21"/>
    </location>
</feature>
<comment type="caution">
    <text evidence="2">The sequence shown here is derived from an EMBL/GenBank/DDBJ whole genome shotgun (WGS) entry which is preliminary data.</text>
</comment>
<sequence>MEIYKAGPKGPKGIKKKKDKKLDAYDISRMKRRERQINSKISMQHKKQLSKLMDDVKIPDSGIEHLEYLKEKNTLARKRLLELQKRLVEINSKDKSLYSIDELKLPQAFDQYKESSTLSIIQKYSSVGLFTNPKNHL</sequence>
<proteinExistence type="predicted"/>